<keyword evidence="3" id="KW-1185">Reference proteome</keyword>
<evidence type="ECO:0000313" key="2">
    <source>
        <dbReference type="EMBL" id="KAJ8299175.1"/>
    </source>
</evidence>
<proteinExistence type="predicted"/>
<organism evidence="2 3">
    <name type="scientific">Tegillarca granosa</name>
    <name type="common">Malaysian cockle</name>
    <name type="synonym">Anadara granosa</name>
    <dbReference type="NCBI Taxonomy" id="220873"/>
    <lineage>
        <taxon>Eukaryota</taxon>
        <taxon>Metazoa</taxon>
        <taxon>Spiralia</taxon>
        <taxon>Lophotrochozoa</taxon>
        <taxon>Mollusca</taxon>
        <taxon>Bivalvia</taxon>
        <taxon>Autobranchia</taxon>
        <taxon>Pteriomorphia</taxon>
        <taxon>Arcoida</taxon>
        <taxon>Arcoidea</taxon>
        <taxon>Arcidae</taxon>
        <taxon>Tegillarca</taxon>
    </lineage>
</organism>
<protein>
    <submittedName>
        <fullName evidence="2">Uncharacterized protein</fullName>
    </submittedName>
</protein>
<gene>
    <name evidence="2" type="ORF">KUTeg_023235</name>
</gene>
<feature type="compositionally biased region" description="Basic residues" evidence="1">
    <location>
        <begin position="134"/>
        <end position="144"/>
    </location>
</feature>
<accession>A0ABQ9E6N7</accession>
<reference evidence="2 3" key="1">
    <citation type="submission" date="2022-12" db="EMBL/GenBank/DDBJ databases">
        <title>Chromosome-level genome of Tegillarca granosa.</title>
        <authorList>
            <person name="Kim J."/>
        </authorList>
    </citation>
    <scope>NUCLEOTIDE SEQUENCE [LARGE SCALE GENOMIC DNA]</scope>
    <source>
        <strain evidence="2">Teg-2019</strain>
        <tissue evidence="2">Adductor muscle</tissue>
    </source>
</reference>
<feature type="compositionally biased region" description="Polar residues" evidence="1">
    <location>
        <begin position="105"/>
        <end position="115"/>
    </location>
</feature>
<comment type="caution">
    <text evidence="2">The sequence shown here is derived from an EMBL/GenBank/DDBJ whole genome shotgun (WGS) entry which is preliminary data.</text>
</comment>
<sequence>MSEVCILEIRTFFQEGWLQTEESIGKTREKPNFVYVTNAFDKRKDHLCVVYKHSKEVQSQKKKGEGKRGHEKSESKGIGKTSQETERMGFCQVESTGKVRPSVCTRGSQVGNSQRGLKKCKGMKTSINIEDRRSIKRNQRMKKR</sequence>
<dbReference type="EMBL" id="JARBDR010000921">
    <property type="protein sequence ID" value="KAJ8299175.1"/>
    <property type="molecule type" value="Genomic_DNA"/>
</dbReference>
<feature type="region of interest" description="Disordered" evidence="1">
    <location>
        <begin position="55"/>
        <end position="144"/>
    </location>
</feature>
<evidence type="ECO:0000256" key="1">
    <source>
        <dbReference type="SAM" id="MobiDB-lite"/>
    </source>
</evidence>
<dbReference type="Proteomes" id="UP001217089">
    <property type="component" value="Unassembled WGS sequence"/>
</dbReference>
<feature type="compositionally biased region" description="Basic and acidic residues" evidence="1">
    <location>
        <begin position="55"/>
        <end position="87"/>
    </location>
</feature>
<evidence type="ECO:0000313" key="3">
    <source>
        <dbReference type="Proteomes" id="UP001217089"/>
    </source>
</evidence>
<name>A0ABQ9E6N7_TEGGR</name>